<gene>
    <name evidence="2" type="ORF">E4U82_18250</name>
</gene>
<accession>A0A4Y9A7B6</accession>
<dbReference type="OrthoDB" id="411356at2"/>
<dbReference type="InterPro" id="IPR036249">
    <property type="entry name" value="Thioredoxin-like_sf"/>
</dbReference>
<organism evidence="2 3">
    <name type="scientific">Lentibacillus salicampi</name>
    <dbReference type="NCBI Taxonomy" id="175306"/>
    <lineage>
        <taxon>Bacteria</taxon>
        <taxon>Bacillati</taxon>
        <taxon>Bacillota</taxon>
        <taxon>Bacilli</taxon>
        <taxon>Bacillales</taxon>
        <taxon>Bacillaceae</taxon>
        <taxon>Lentibacillus</taxon>
    </lineage>
</organism>
<dbReference type="CDD" id="cd02947">
    <property type="entry name" value="TRX_family"/>
    <property type="match status" value="1"/>
</dbReference>
<evidence type="ECO:0000313" key="2">
    <source>
        <dbReference type="EMBL" id="TFJ91335.1"/>
    </source>
</evidence>
<dbReference type="Pfam" id="PF00085">
    <property type="entry name" value="Thioredoxin"/>
    <property type="match status" value="1"/>
</dbReference>
<feature type="domain" description="Thioredoxin" evidence="1">
    <location>
        <begin position="11"/>
        <end position="85"/>
    </location>
</feature>
<protein>
    <submittedName>
        <fullName evidence="2">Thioredoxin</fullName>
    </submittedName>
</protein>
<dbReference type="RefSeq" id="WP_135111671.1">
    <property type="nucleotide sequence ID" value="NZ_SRHY01000058.1"/>
</dbReference>
<keyword evidence="3" id="KW-1185">Reference proteome</keyword>
<dbReference type="Proteomes" id="UP000298484">
    <property type="component" value="Unassembled WGS sequence"/>
</dbReference>
<comment type="caution">
    <text evidence="2">The sequence shown here is derived from an EMBL/GenBank/DDBJ whole genome shotgun (WGS) entry which is preliminary data.</text>
</comment>
<proteinExistence type="predicted"/>
<reference evidence="2 3" key="1">
    <citation type="submission" date="2019-03" db="EMBL/GenBank/DDBJ databases">
        <title>Genome sequence of Lentibacillus salicampi ATCC BAA-719.</title>
        <authorList>
            <person name="Maclea K.S."/>
            <person name="Simoes Junior M."/>
        </authorList>
    </citation>
    <scope>NUCLEOTIDE SEQUENCE [LARGE SCALE GENOMIC DNA]</scope>
    <source>
        <strain evidence="2 3">ATCC BAA-719</strain>
    </source>
</reference>
<dbReference type="AlphaFoldDB" id="A0A4Y9A7B6"/>
<dbReference type="InterPro" id="IPR013766">
    <property type="entry name" value="Thioredoxin_domain"/>
</dbReference>
<dbReference type="Gene3D" id="3.40.30.10">
    <property type="entry name" value="Glutaredoxin"/>
    <property type="match status" value="1"/>
</dbReference>
<evidence type="ECO:0000313" key="3">
    <source>
        <dbReference type="Proteomes" id="UP000298484"/>
    </source>
</evidence>
<sequence>MREYTDLNTMEQVDEFIANHPLALIFISRTGCSVCQGLMPQVQELLEDYPEIRMGHINADHLPSIAGRFSIFTVPVILMFVNGKEYLREARIVHMDLFEEKLSKLYKGFLEQ</sequence>
<dbReference type="EMBL" id="SRHY01000058">
    <property type="protein sequence ID" value="TFJ91335.1"/>
    <property type="molecule type" value="Genomic_DNA"/>
</dbReference>
<dbReference type="SUPFAM" id="SSF52833">
    <property type="entry name" value="Thioredoxin-like"/>
    <property type="match status" value="1"/>
</dbReference>
<name>A0A4Y9A7B6_9BACI</name>
<evidence type="ECO:0000259" key="1">
    <source>
        <dbReference type="Pfam" id="PF00085"/>
    </source>
</evidence>